<evidence type="ECO:0000313" key="10">
    <source>
        <dbReference type="Proteomes" id="UP001501821"/>
    </source>
</evidence>
<evidence type="ECO:0000256" key="1">
    <source>
        <dbReference type="ARBA" id="ARBA00012513"/>
    </source>
</evidence>
<organism evidence="9 10">
    <name type="scientific">Nocardioides panacisoli</name>
    <dbReference type="NCBI Taxonomy" id="627624"/>
    <lineage>
        <taxon>Bacteria</taxon>
        <taxon>Bacillati</taxon>
        <taxon>Actinomycetota</taxon>
        <taxon>Actinomycetes</taxon>
        <taxon>Propionibacteriales</taxon>
        <taxon>Nocardioidaceae</taxon>
        <taxon>Nocardioides</taxon>
    </lineage>
</organism>
<sequence>MPTTVGPYRLVRELGRGGMGVVFEAVDDALDRRVALKLIAPQLTAVPGFRRRFIREARAQASLDSPHVVTVYAHGEVDGRLFIATQLLPDGDLGALLRVRGRLPAAVAADLVGQVAAGLADAHAAGLVHRDVKPANVLLRVREGGIAAYLTDFGIACRVGAPGAPGAGAAGTPSYMAPELVAGGRPAPTSDVYSLGCLLRTALGPGRRSRRLDRVLRSALATDPSERYPDAAAMRDELRALARRRTPYAAVLAAAVAVAVAIVVGRSGSVGGGDSADEHGVTTEIAHVLAEQGTVDRVDADCVARYLVRTRGIAGLVAGGLLDADHHVGTTNSDDLDPAVLGDLLAAGRSCILG</sequence>
<dbReference type="CDD" id="cd14014">
    <property type="entry name" value="STKc_PknB_like"/>
    <property type="match status" value="1"/>
</dbReference>
<dbReference type="SUPFAM" id="SSF56112">
    <property type="entry name" value="Protein kinase-like (PK-like)"/>
    <property type="match status" value="1"/>
</dbReference>
<dbReference type="InterPro" id="IPR017441">
    <property type="entry name" value="Protein_kinase_ATP_BS"/>
</dbReference>
<dbReference type="PANTHER" id="PTHR43289:SF6">
    <property type="entry name" value="SERINE_THREONINE-PROTEIN KINASE NEKL-3"/>
    <property type="match status" value="1"/>
</dbReference>
<proteinExistence type="predicted"/>
<dbReference type="InterPro" id="IPR011009">
    <property type="entry name" value="Kinase-like_dom_sf"/>
</dbReference>
<feature type="binding site" evidence="7">
    <location>
        <position position="37"/>
    </location>
    <ligand>
        <name>ATP</name>
        <dbReference type="ChEBI" id="CHEBI:30616"/>
    </ligand>
</feature>
<dbReference type="SMART" id="SM00220">
    <property type="entry name" value="S_TKc"/>
    <property type="match status" value="1"/>
</dbReference>
<reference evidence="10" key="1">
    <citation type="journal article" date="2019" name="Int. J. Syst. Evol. Microbiol.">
        <title>The Global Catalogue of Microorganisms (GCM) 10K type strain sequencing project: providing services to taxonomists for standard genome sequencing and annotation.</title>
        <authorList>
            <consortium name="The Broad Institute Genomics Platform"/>
            <consortium name="The Broad Institute Genome Sequencing Center for Infectious Disease"/>
            <person name="Wu L."/>
            <person name="Ma J."/>
        </authorList>
    </citation>
    <scope>NUCLEOTIDE SEQUENCE [LARGE SCALE GENOMIC DNA]</scope>
    <source>
        <strain evidence="10">JCM 16953</strain>
    </source>
</reference>
<dbReference type="Pfam" id="PF00069">
    <property type="entry name" value="Pkinase"/>
    <property type="match status" value="1"/>
</dbReference>
<dbReference type="Gene3D" id="3.30.200.20">
    <property type="entry name" value="Phosphorylase Kinase, domain 1"/>
    <property type="match status" value="1"/>
</dbReference>
<keyword evidence="4 7" id="KW-0547">Nucleotide-binding</keyword>
<dbReference type="InterPro" id="IPR000719">
    <property type="entry name" value="Prot_kinase_dom"/>
</dbReference>
<dbReference type="PROSITE" id="PS50011">
    <property type="entry name" value="PROTEIN_KINASE_DOM"/>
    <property type="match status" value="1"/>
</dbReference>
<keyword evidence="5" id="KW-0418">Kinase</keyword>
<gene>
    <name evidence="9" type="ORF">GCM10022242_34680</name>
</gene>
<dbReference type="Proteomes" id="UP001501821">
    <property type="component" value="Unassembled WGS sequence"/>
</dbReference>
<feature type="domain" description="Protein kinase" evidence="8">
    <location>
        <begin position="8"/>
        <end position="258"/>
    </location>
</feature>
<evidence type="ECO:0000259" key="8">
    <source>
        <dbReference type="PROSITE" id="PS50011"/>
    </source>
</evidence>
<dbReference type="RefSeq" id="WP_344777785.1">
    <property type="nucleotide sequence ID" value="NZ_BAABAH010000015.1"/>
</dbReference>
<dbReference type="InterPro" id="IPR008271">
    <property type="entry name" value="Ser/Thr_kinase_AS"/>
</dbReference>
<name>A0ABP7IZZ3_9ACTN</name>
<keyword evidence="10" id="KW-1185">Reference proteome</keyword>
<evidence type="ECO:0000256" key="3">
    <source>
        <dbReference type="ARBA" id="ARBA00022679"/>
    </source>
</evidence>
<keyword evidence="3" id="KW-0808">Transferase</keyword>
<evidence type="ECO:0000256" key="5">
    <source>
        <dbReference type="ARBA" id="ARBA00022777"/>
    </source>
</evidence>
<dbReference type="PANTHER" id="PTHR43289">
    <property type="entry name" value="MITOGEN-ACTIVATED PROTEIN KINASE KINASE KINASE 20-RELATED"/>
    <property type="match status" value="1"/>
</dbReference>
<dbReference type="PROSITE" id="PS00107">
    <property type="entry name" value="PROTEIN_KINASE_ATP"/>
    <property type="match status" value="1"/>
</dbReference>
<comment type="caution">
    <text evidence="9">The sequence shown here is derived from an EMBL/GenBank/DDBJ whole genome shotgun (WGS) entry which is preliminary data.</text>
</comment>
<evidence type="ECO:0000256" key="4">
    <source>
        <dbReference type="ARBA" id="ARBA00022741"/>
    </source>
</evidence>
<protein>
    <recommendedName>
        <fullName evidence="1">non-specific serine/threonine protein kinase</fullName>
        <ecNumber evidence="1">2.7.11.1</ecNumber>
    </recommendedName>
</protein>
<keyword evidence="6 7" id="KW-0067">ATP-binding</keyword>
<dbReference type="EC" id="2.7.11.1" evidence="1"/>
<keyword evidence="2" id="KW-0723">Serine/threonine-protein kinase</keyword>
<evidence type="ECO:0000256" key="2">
    <source>
        <dbReference type="ARBA" id="ARBA00022527"/>
    </source>
</evidence>
<dbReference type="PROSITE" id="PS00108">
    <property type="entry name" value="PROTEIN_KINASE_ST"/>
    <property type="match status" value="1"/>
</dbReference>
<accession>A0ABP7IZZ3</accession>
<evidence type="ECO:0000256" key="6">
    <source>
        <dbReference type="ARBA" id="ARBA00022840"/>
    </source>
</evidence>
<evidence type="ECO:0000313" key="9">
    <source>
        <dbReference type="EMBL" id="GAA3830327.1"/>
    </source>
</evidence>
<dbReference type="EMBL" id="BAABAH010000015">
    <property type="protein sequence ID" value="GAA3830327.1"/>
    <property type="molecule type" value="Genomic_DNA"/>
</dbReference>
<evidence type="ECO:0000256" key="7">
    <source>
        <dbReference type="PROSITE-ProRule" id="PRU10141"/>
    </source>
</evidence>
<dbReference type="Gene3D" id="1.10.510.10">
    <property type="entry name" value="Transferase(Phosphotransferase) domain 1"/>
    <property type="match status" value="1"/>
</dbReference>